<evidence type="ECO:0000313" key="2">
    <source>
        <dbReference type="EMBL" id="PSR27359.1"/>
    </source>
</evidence>
<organism evidence="2 3">
    <name type="scientific">Sulfobacillus thermosulfidooxidans</name>
    <dbReference type="NCBI Taxonomy" id="28034"/>
    <lineage>
        <taxon>Bacteria</taxon>
        <taxon>Bacillati</taxon>
        <taxon>Bacillota</taxon>
        <taxon>Clostridia</taxon>
        <taxon>Eubacteriales</taxon>
        <taxon>Clostridiales Family XVII. Incertae Sedis</taxon>
        <taxon>Sulfobacillus</taxon>
    </lineage>
</organism>
<sequence>MENANNQKSFFAVQDFYPDDFAWCYGCGRLNDHGHHFRTRWNNEETLTEYIPLPQHIAVPGFVYGGLLASLVDCHSTGSAALALYRQDGHELGDAAPVPRCVTASLKIDFVKPTPLGQRLTVRGRIVEIGRRKVIVHSDVYAGDMLCAKSEVVAVLAPETMRPPI</sequence>
<protein>
    <submittedName>
        <fullName evidence="2">Thioesterase</fullName>
    </submittedName>
</protein>
<proteinExistence type="predicted"/>
<dbReference type="SUPFAM" id="SSF54637">
    <property type="entry name" value="Thioesterase/thiol ester dehydrase-isomerase"/>
    <property type="match status" value="1"/>
</dbReference>
<dbReference type="CDD" id="cd03443">
    <property type="entry name" value="PaaI_thioesterase"/>
    <property type="match status" value="1"/>
</dbReference>
<reference evidence="2 3" key="1">
    <citation type="journal article" date="2014" name="BMC Genomics">
        <title>Comparison of environmental and isolate Sulfobacillus genomes reveals diverse carbon, sulfur, nitrogen, and hydrogen metabolisms.</title>
        <authorList>
            <person name="Justice N.B."/>
            <person name="Norman A."/>
            <person name="Brown C.T."/>
            <person name="Singh A."/>
            <person name="Thomas B.C."/>
            <person name="Banfield J.F."/>
        </authorList>
    </citation>
    <scope>NUCLEOTIDE SEQUENCE [LARGE SCALE GENOMIC DNA]</scope>
    <source>
        <strain evidence="2">AMDSBA5</strain>
    </source>
</reference>
<dbReference type="Pfam" id="PF03061">
    <property type="entry name" value="4HBT"/>
    <property type="match status" value="1"/>
</dbReference>
<dbReference type="Gene3D" id="3.10.129.10">
    <property type="entry name" value="Hotdog Thioesterase"/>
    <property type="match status" value="1"/>
</dbReference>
<feature type="domain" description="Thioesterase" evidence="1">
    <location>
        <begin position="61"/>
        <end position="145"/>
    </location>
</feature>
<comment type="caution">
    <text evidence="2">The sequence shown here is derived from an EMBL/GenBank/DDBJ whole genome shotgun (WGS) entry which is preliminary data.</text>
</comment>
<dbReference type="EMBL" id="PXYX01000013">
    <property type="protein sequence ID" value="PSR27359.1"/>
    <property type="molecule type" value="Genomic_DNA"/>
</dbReference>
<dbReference type="AlphaFoldDB" id="A0A2T2WYP1"/>
<name>A0A2T2WYP1_SULTH</name>
<evidence type="ECO:0000259" key="1">
    <source>
        <dbReference type="Pfam" id="PF03061"/>
    </source>
</evidence>
<dbReference type="Proteomes" id="UP000242705">
    <property type="component" value="Unassembled WGS sequence"/>
</dbReference>
<accession>A0A2T2WYP1</accession>
<gene>
    <name evidence="2" type="ORF">C7B47_08380</name>
</gene>
<dbReference type="InterPro" id="IPR006683">
    <property type="entry name" value="Thioestr_dom"/>
</dbReference>
<dbReference type="InterPro" id="IPR029069">
    <property type="entry name" value="HotDog_dom_sf"/>
</dbReference>
<evidence type="ECO:0000313" key="3">
    <source>
        <dbReference type="Proteomes" id="UP000242705"/>
    </source>
</evidence>